<keyword evidence="3" id="KW-1185">Reference proteome</keyword>
<proteinExistence type="predicted"/>
<dbReference type="PANTHER" id="PTHR37826">
    <property type="entry name" value="FLOTILLIN BAND_7_5 DOMAIN PROTEIN"/>
    <property type="match status" value="1"/>
</dbReference>
<feature type="transmembrane region" description="Helical" evidence="1">
    <location>
        <begin position="340"/>
        <end position="362"/>
    </location>
</feature>
<evidence type="ECO:0000313" key="3">
    <source>
        <dbReference type="Proteomes" id="UP001431963"/>
    </source>
</evidence>
<sequence>MAQVTASERHFPCEACGADLRFAPGQTRLRCDHCGHEQAIVEDAAPLKTRALGELHLHHALKDSLPPGAMEEVRTTRCPGCGSLVEFQGADHATECPFCATPVVVGTGTNRQIKPQAVLPFQLDERTARAAMVSWLGGLWFAPNGLVEYARKGRALNGLYVPYWTFDAQTDSRYTGQRGEHYYETRTVTVDGKQRQERVQKTRWYAARGRVRRFFDDVLVLASQSLPRQYTDALAPWDLGQLTPYREDYLAGFTAEGYTVGLEEGWARAQQVMAGVIHQDVRRDIGGDDQRVDSVDTDYSAETFKHILLPIWMAAYKYNGKSYRFVVNGQTGKVQGERPWSAWKIAFAIALALAAAAALAWANQKGYLG</sequence>
<comment type="caution">
    <text evidence="2">The sequence shown here is derived from an EMBL/GenBank/DDBJ whole genome shotgun (WGS) entry which is preliminary data.</text>
</comment>
<keyword evidence="2" id="KW-0378">Hydrolase</keyword>
<keyword evidence="1" id="KW-0812">Transmembrane</keyword>
<gene>
    <name evidence="2" type="ORF">V6590_09985</name>
</gene>
<organism evidence="2 3">
    <name type="scientific">Gemmobacter denitrificans</name>
    <dbReference type="NCBI Taxonomy" id="3123040"/>
    <lineage>
        <taxon>Bacteria</taxon>
        <taxon>Pseudomonadati</taxon>
        <taxon>Pseudomonadota</taxon>
        <taxon>Alphaproteobacteria</taxon>
        <taxon>Rhodobacterales</taxon>
        <taxon>Paracoccaceae</taxon>
        <taxon>Gemmobacter</taxon>
    </lineage>
</organism>
<reference evidence="2" key="1">
    <citation type="submission" date="2024-02" db="EMBL/GenBank/DDBJ databases">
        <title>Genome sequences of strain Gemmobacter sp. JM10B15.</title>
        <authorList>
            <person name="Zhang M."/>
        </authorList>
    </citation>
    <scope>NUCLEOTIDE SEQUENCE</scope>
    <source>
        <strain evidence="2">JM10B15</strain>
    </source>
</reference>
<dbReference type="Proteomes" id="UP001431963">
    <property type="component" value="Unassembled WGS sequence"/>
</dbReference>
<dbReference type="EMBL" id="JBALHR010000004">
    <property type="protein sequence ID" value="MEH7828480.1"/>
    <property type="molecule type" value="Genomic_DNA"/>
</dbReference>
<keyword evidence="2" id="KW-0547">Nucleotide-binding</keyword>
<name>A0ABU8BUV7_9RHOB</name>
<protein>
    <submittedName>
        <fullName evidence="2">Primosomal protein N' (Replication factor Y) -superfamily II helicase</fullName>
    </submittedName>
</protein>
<evidence type="ECO:0000313" key="2">
    <source>
        <dbReference type="EMBL" id="MEH7828480.1"/>
    </source>
</evidence>
<dbReference type="RefSeq" id="WP_335422449.1">
    <property type="nucleotide sequence ID" value="NZ_JBALHR010000004.1"/>
</dbReference>
<accession>A0ABU8BUV7</accession>
<evidence type="ECO:0000256" key="1">
    <source>
        <dbReference type="SAM" id="Phobius"/>
    </source>
</evidence>
<keyword evidence="1" id="KW-1133">Transmembrane helix</keyword>
<keyword evidence="2" id="KW-0067">ATP-binding</keyword>
<keyword evidence="1" id="KW-0472">Membrane</keyword>
<dbReference type="PANTHER" id="PTHR37826:SF3">
    <property type="entry name" value="J DOMAIN-CONTAINING PROTEIN"/>
    <property type="match status" value="1"/>
</dbReference>
<dbReference type="GO" id="GO:0004386">
    <property type="term" value="F:helicase activity"/>
    <property type="evidence" value="ECO:0007669"/>
    <property type="project" value="UniProtKB-KW"/>
</dbReference>
<keyword evidence="2" id="KW-0347">Helicase</keyword>